<proteinExistence type="predicted"/>
<gene>
    <name evidence="2" type="ORF">PA6_009_00140</name>
</gene>
<dbReference type="EMBL" id="BATI01000009">
    <property type="protein sequence ID" value="GAD62011.1"/>
    <property type="molecule type" value="Genomic_DNA"/>
</dbReference>
<sequence>MSGLDTRGAWDGFREGFQLMDNYQARQAAQQNADEQIAMQQRGLDMREREMVQQRDLAERRFGLDEKQFGQQQHQFEQRHALDERQLDISSKQFERQMRADDRRFSLQQQELGMRRQERDEERDMQILRAGYGKIAEGQELGDDEIETFKRYPWLAPNHVADPRMDAAVKRAAEVLDPKNPADANDPQSLEAINYMFGPNIQRGDGGKKRIVGVYPGQKPGTLAFELEVVGEDGKAYNAPMTKNRGTAEDDEVMQVPIEDLVNRVAGYKSLQGVLQSSGGRERAVALGQRLGFVNQFDDKDAPADVQTAKWLVNSGAAPDVQSAWSMVRGARGKSRQDFALDYAKMISGNQDPMAETRVSSDQAFQAGLEMFDRLNGGQQQGAPAPTPQPQSGAPSAEKQDADSDLQGLW</sequence>
<evidence type="ECO:0000256" key="1">
    <source>
        <dbReference type="SAM" id="MobiDB-lite"/>
    </source>
</evidence>
<reference evidence="2" key="1">
    <citation type="submission" date="2024-09" db="EMBL/GenBank/DDBJ databases">
        <title>Whole genome shotgun sequence of Pseudomonas alcaligenes NBRC 14159.</title>
        <authorList>
            <person name="Yoshida I."/>
            <person name="Hosoyama A."/>
            <person name="Tsuchikane K."/>
            <person name="Noguchi M."/>
            <person name="Hirakata S."/>
            <person name="Ando Y."/>
            <person name="Ohji S."/>
            <person name="Yamazoe A."/>
            <person name="Yamazaki S."/>
            <person name="Fujita N."/>
        </authorList>
    </citation>
    <scope>NUCLEOTIDE SEQUENCE</scope>
    <source>
        <strain evidence="2">NBRC 14159</strain>
    </source>
</reference>
<dbReference type="Proteomes" id="UP000016560">
    <property type="component" value="Unassembled WGS sequence"/>
</dbReference>
<name>U2Z2M3_AQUA1</name>
<evidence type="ECO:0000313" key="2">
    <source>
        <dbReference type="EMBL" id="GAD62011.1"/>
    </source>
</evidence>
<organism evidence="2 3">
    <name type="scientific">Aquipseudomonas alcaligenes (strain ATCC 14909 / DSM 50342 / CCUG 1425 / JCM 20561 / NBRC 14159 / NCIMB 9945 / NCTC 10367 / 1577)</name>
    <name type="common">Pseudomonas alcaligenes</name>
    <dbReference type="NCBI Taxonomy" id="1215092"/>
    <lineage>
        <taxon>Bacteria</taxon>
        <taxon>Pseudomonadati</taxon>
        <taxon>Pseudomonadota</taxon>
        <taxon>Gammaproteobacteria</taxon>
        <taxon>Pseudomonadales</taxon>
        <taxon>Pseudomonadaceae</taxon>
        <taxon>Aquipseudomonas</taxon>
    </lineage>
</organism>
<feature type="compositionally biased region" description="Low complexity" evidence="1">
    <location>
        <begin position="377"/>
        <end position="397"/>
    </location>
</feature>
<protein>
    <submittedName>
        <fullName evidence="2">Uncharacterized protein</fullName>
    </submittedName>
</protein>
<keyword evidence="3" id="KW-1185">Reference proteome</keyword>
<accession>U2Z2M3</accession>
<evidence type="ECO:0000313" key="3">
    <source>
        <dbReference type="Proteomes" id="UP000016560"/>
    </source>
</evidence>
<dbReference type="AlphaFoldDB" id="U2Z2M3"/>
<feature type="region of interest" description="Disordered" evidence="1">
    <location>
        <begin position="366"/>
        <end position="410"/>
    </location>
</feature>
<comment type="caution">
    <text evidence="2">The sequence shown here is derived from an EMBL/GenBank/DDBJ whole genome shotgun (WGS) entry which is preliminary data.</text>
</comment>
<dbReference type="OrthoDB" id="6181997at2"/>
<dbReference type="RefSeq" id="WP_021700101.1">
    <property type="nucleotide sequence ID" value="NZ_BATI01000009.1"/>
</dbReference>